<organism evidence="4 5">
    <name type="scientific">Basilea psittacipulmonis DSM 24701</name>
    <dbReference type="NCBI Taxonomy" id="1072685"/>
    <lineage>
        <taxon>Bacteria</taxon>
        <taxon>Pseudomonadati</taxon>
        <taxon>Pseudomonadota</taxon>
        <taxon>Betaproteobacteria</taxon>
        <taxon>Burkholderiales</taxon>
        <taxon>Alcaligenaceae</taxon>
        <taxon>Basilea</taxon>
    </lineage>
</organism>
<proteinExistence type="inferred from homology"/>
<dbReference type="GO" id="GO:0008652">
    <property type="term" value="P:amino acid biosynthetic process"/>
    <property type="evidence" value="ECO:0007669"/>
    <property type="project" value="UniProtKB-ARBA"/>
</dbReference>
<dbReference type="InterPro" id="IPR043132">
    <property type="entry name" value="BCAT-like_C"/>
</dbReference>
<gene>
    <name evidence="4" type="ORF">IX83_00490</name>
</gene>
<dbReference type="CDD" id="cd01558">
    <property type="entry name" value="D-AAT_like"/>
    <property type="match status" value="1"/>
</dbReference>
<dbReference type="STRING" id="1072685.IX83_00490"/>
<dbReference type="GO" id="GO:0003824">
    <property type="term" value="F:catalytic activity"/>
    <property type="evidence" value="ECO:0007669"/>
    <property type="project" value="InterPro"/>
</dbReference>
<reference evidence="4 5" key="1">
    <citation type="journal article" date="2014" name="BMC Genomics">
        <title>A genomic perspective on a new bacterial genus and species from the Alcaligenaceae family, Basilea psittacipulmonis.</title>
        <authorList>
            <person name="Whiteson K.L."/>
            <person name="Hernandez D."/>
            <person name="Lazarevic V."/>
            <person name="Gaia N."/>
            <person name="Farinelli L."/>
            <person name="Francois P."/>
            <person name="Pilo P."/>
            <person name="Frey J."/>
            <person name="Schrenzel J."/>
        </authorList>
    </citation>
    <scope>NUCLEOTIDE SEQUENCE [LARGE SCALE GENOMIC DNA]</scope>
    <source>
        <strain evidence="4 5">DSM 24701</strain>
    </source>
</reference>
<dbReference type="Proteomes" id="UP000028945">
    <property type="component" value="Chromosome"/>
</dbReference>
<keyword evidence="3" id="KW-0663">Pyridoxal phosphate</keyword>
<dbReference type="FunFam" id="3.20.10.10:FF:000002">
    <property type="entry name" value="D-alanine aminotransferase"/>
    <property type="match status" value="1"/>
</dbReference>
<accession>A0A077DFQ4</accession>
<dbReference type="Pfam" id="PF01063">
    <property type="entry name" value="Aminotran_4"/>
    <property type="match status" value="1"/>
</dbReference>
<dbReference type="eggNOG" id="COG0115">
    <property type="taxonomic scope" value="Bacteria"/>
</dbReference>
<evidence type="ECO:0000313" key="4">
    <source>
        <dbReference type="EMBL" id="AIL32003.1"/>
    </source>
</evidence>
<evidence type="ECO:0000256" key="1">
    <source>
        <dbReference type="ARBA" id="ARBA00001933"/>
    </source>
</evidence>
<dbReference type="PANTHER" id="PTHR42743:SF10">
    <property type="entry name" value="D-ALANINE AMINOTRANSFERASE"/>
    <property type="match status" value="1"/>
</dbReference>
<protein>
    <submittedName>
        <fullName evidence="4">Cytochrome C550</fullName>
    </submittedName>
</protein>
<dbReference type="InterPro" id="IPR001544">
    <property type="entry name" value="Aminotrans_IV"/>
</dbReference>
<dbReference type="PANTHER" id="PTHR42743">
    <property type="entry name" value="AMINO-ACID AMINOTRANSFERASE"/>
    <property type="match status" value="1"/>
</dbReference>
<dbReference type="RefSeq" id="WP_038497905.1">
    <property type="nucleotide sequence ID" value="NZ_AFWK01000051.1"/>
</dbReference>
<sequence>MIQGINDDREVYLNGEFLPLSQAKISVLDRGFIFGDGIYEVVPAYKGKPFRLDEHVARLMRSLSKIKLETGKTAEDWKALMKAMIDRSDYENTFVYLQVTRGVAKRDHAFPRPAVAPTIFMIASPFDRPSEHYREDGLRTVSMEDVRWLHCDIKSVSLLGNVLAKEYALEREVDDVIQFRDGYLSEASSANIWVVKGGKLLAPVRDNLILEGIRYGFIEELAKKVGVPFEARKISKEEVAQADEIMFTSATKEILPITEHDGKAVNGGKPGPVYRQLRQAYDEVIEQL</sequence>
<dbReference type="OrthoDB" id="9805628at2"/>
<dbReference type="GO" id="GO:0005829">
    <property type="term" value="C:cytosol"/>
    <property type="evidence" value="ECO:0007669"/>
    <property type="project" value="TreeGrafter"/>
</dbReference>
<dbReference type="InterPro" id="IPR036038">
    <property type="entry name" value="Aminotransferase-like"/>
</dbReference>
<keyword evidence="5" id="KW-1185">Reference proteome</keyword>
<comment type="cofactor">
    <cofactor evidence="1">
        <name>pyridoxal 5'-phosphate</name>
        <dbReference type="ChEBI" id="CHEBI:597326"/>
    </cofactor>
</comment>
<evidence type="ECO:0000313" key="5">
    <source>
        <dbReference type="Proteomes" id="UP000028945"/>
    </source>
</evidence>
<dbReference type="EMBL" id="CP009238">
    <property type="protein sequence ID" value="AIL32003.1"/>
    <property type="molecule type" value="Genomic_DNA"/>
</dbReference>
<comment type="similarity">
    <text evidence="2">Belongs to the class-IV pyridoxal-phosphate-dependent aminotransferase family.</text>
</comment>
<dbReference type="HOGENOM" id="CLU_020844_4_1_4"/>
<dbReference type="KEGG" id="bpsi:IX83_00490"/>
<evidence type="ECO:0000256" key="2">
    <source>
        <dbReference type="ARBA" id="ARBA00009320"/>
    </source>
</evidence>
<dbReference type="GO" id="GO:0046394">
    <property type="term" value="P:carboxylic acid biosynthetic process"/>
    <property type="evidence" value="ECO:0007669"/>
    <property type="project" value="UniProtKB-ARBA"/>
</dbReference>
<dbReference type="InterPro" id="IPR050571">
    <property type="entry name" value="Class-IV_PLP-Dep_Aminotrnsfr"/>
</dbReference>
<dbReference type="InterPro" id="IPR043131">
    <property type="entry name" value="BCAT-like_N"/>
</dbReference>
<dbReference type="Gene3D" id="3.20.10.10">
    <property type="entry name" value="D-amino Acid Aminotransferase, subunit A, domain 2"/>
    <property type="match status" value="1"/>
</dbReference>
<dbReference type="AlphaFoldDB" id="A0A077DFQ4"/>
<name>A0A077DFQ4_9BURK</name>
<dbReference type="Gene3D" id="3.30.470.10">
    <property type="match status" value="1"/>
</dbReference>
<evidence type="ECO:0000256" key="3">
    <source>
        <dbReference type="ARBA" id="ARBA00022898"/>
    </source>
</evidence>
<dbReference type="SUPFAM" id="SSF56752">
    <property type="entry name" value="D-aminoacid aminotransferase-like PLP-dependent enzymes"/>
    <property type="match status" value="1"/>
</dbReference>